<dbReference type="EMBL" id="KZ110598">
    <property type="protein sequence ID" value="OSX61378.1"/>
    <property type="molecule type" value="Genomic_DNA"/>
</dbReference>
<protein>
    <recommendedName>
        <fullName evidence="3">F-box domain-containing protein</fullName>
    </recommendedName>
</protein>
<accession>A0A1X6MYC7</accession>
<dbReference type="RefSeq" id="XP_024338172.1">
    <property type="nucleotide sequence ID" value="XM_024482388.1"/>
</dbReference>
<dbReference type="OrthoDB" id="3222238at2759"/>
<evidence type="ECO:0000313" key="2">
    <source>
        <dbReference type="Proteomes" id="UP000194127"/>
    </source>
</evidence>
<dbReference type="InterPro" id="IPR032675">
    <property type="entry name" value="LRR_dom_sf"/>
</dbReference>
<organism evidence="1 2">
    <name type="scientific">Postia placenta MAD-698-R-SB12</name>
    <dbReference type="NCBI Taxonomy" id="670580"/>
    <lineage>
        <taxon>Eukaryota</taxon>
        <taxon>Fungi</taxon>
        <taxon>Dikarya</taxon>
        <taxon>Basidiomycota</taxon>
        <taxon>Agaricomycotina</taxon>
        <taxon>Agaricomycetes</taxon>
        <taxon>Polyporales</taxon>
        <taxon>Adustoporiaceae</taxon>
        <taxon>Rhodonia</taxon>
    </lineage>
</organism>
<sequence>MATPRAFEIPEIIYLIFEQFTVPPLSCNPRSKRNKTLARSARVCKAFAEPALDILWRDLVSIQPLLQILPTYTRICSSEPIPTKLIPDDVWVMDGAIHVTDWERFKTYAQRIRSIKLSQYDRIAASVYTALYRHNGERLILPLLRFFSWEQMSETFNNTLEFFMSPELRGLHLRLQRDALTNEFERLLSGLPPLAPNVAELYIKGDIQRCPPSVGSFPRMRRVEINFCRLNAESLHPLSLLENLTDINIAEARVQTILPRIGQFSMLTCLQLRFDGFSGTSLLRAMTLPRLRSLVLDFIPEAPSLDRLREIMTDVAEACTKYPSLRSLSIRRKSSLSGRRGESVLKIVQPLLEFCELEEVNLQYGRTRMDIADHNMRAIARAWPHLTCFSLSCLPNPSAPTVGTLVAFSKSCPDLKHLTLPLMTHKHDIHELLTSPPAPHGLRSLKFLWGPRLYQSPQALAQYLLRMFPNIILRYNKPVYGRLLDCPSTKDASHDQNYLVDGMY</sequence>
<dbReference type="Gene3D" id="3.80.10.10">
    <property type="entry name" value="Ribonuclease Inhibitor"/>
    <property type="match status" value="1"/>
</dbReference>
<dbReference type="GeneID" id="36327337"/>
<dbReference type="Proteomes" id="UP000194127">
    <property type="component" value="Unassembled WGS sequence"/>
</dbReference>
<keyword evidence="2" id="KW-1185">Reference proteome</keyword>
<name>A0A1X6MYC7_9APHY</name>
<dbReference type="SUPFAM" id="SSF52047">
    <property type="entry name" value="RNI-like"/>
    <property type="match status" value="1"/>
</dbReference>
<dbReference type="STRING" id="670580.A0A1X6MYC7"/>
<proteinExistence type="predicted"/>
<reference evidence="1 2" key="1">
    <citation type="submission" date="2017-04" db="EMBL/GenBank/DDBJ databases">
        <title>Genome Sequence of the Model Brown-Rot Fungus Postia placenta SB12.</title>
        <authorList>
            <consortium name="DOE Joint Genome Institute"/>
            <person name="Gaskell J."/>
            <person name="Kersten P."/>
            <person name="Larrondo L.F."/>
            <person name="Canessa P."/>
            <person name="Martinez D."/>
            <person name="Hibbett D."/>
            <person name="Schmoll M."/>
            <person name="Kubicek C.P."/>
            <person name="Martinez A.T."/>
            <person name="Yadav J."/>
            <person name="Master E."/>
            <person name="Magnuson J.K."/>
            <person name="James T."/>
            <person name="Yaver D."/>
            <person name="Berka R."/>
            <person name="Labutti K."/>
            <person name="Lipzen A."/>
            <person name="Aerts A."/>
            <person name="Barry K."/>
            <person name="Henrissat B."/>
            <person name="Blanchette R."/>
            <person name="Grigoriev I."/>
            <person name="Cullen D."/>
        </authorList>
    </citation>
    <scope>NUCLEOTIDE SEQUENCE [LARGE SCALE GENOMIC DNA]</scope>
    <source>
        <strain evidence="1 2">MAD-698-R-SB12</strain>
    </source>
</reference>
<gene>
    <name evidence="1" type="ORF">POSPLADRAFT_1070252</name>
</gene>
<evidence type="ECO:0000313" key="1">
    <source>
        <dbReference type="EMBL" id="OSX61378.1"/>
    </source>
</evidence>
<evidence type="ECO:0008006" key="3">
    <source>
        <dbReference type="Google" id="ProtNLM"/>
    </source>
</evidence>
<dbReference type="AlphaFoldDB" id="A0A1X6MYC7"/>